<dbReference type="CDD" id="cd06257">
    <property type="entry name" value="DnaJ"/>
    <property type="match status" value="1"/>
</dbReference>
<evidence type="ECO:0000313" key="6">
    <source>
        <dbReference type="Proteomes" id="UP000250043"/>
    </source>
</evidence>
<dbReference type="PANTHER" id="PTHR43096:SF52">
    <property type="entry name" value="DNAJ HOMOLOG 1, MITOCHONDRIAL-RELATED"/>
    <property type="match status" value="1"/>
</dbReference>
<dbReference type="Pfam" id="PF00226">
    <property type="entry name" value="DnaJ"/>
    <property type="match status" value="1"/>
</dbReference>
<keyword evidence="3" id="KW-1133">Transmembrane helix</keyword>
<feature type="domain" description="J" evidence="4">
    <location>
        <begin position="24"/>
        <end position="93"/>
    </location>
</feature>
<dbReference type="Proteomes" id="UP000250043">
    <property type="component" value="Unassembled WGS sequence"/>
</dbReference>
<name>A0A8E2DG02_9APHY</name>
<evidence type="ECO:0000259" key="4">
    <source>
        <dbReference type="PROSITE" id="PS50076"/>
    </source>
</evidence>
<feature type="non-terminal residue" evidence="5">
    <location>
        <position position="1"/>
    </location>
</feature>
<sequence>MVAHIRHASTSANSFPFPTHPHPTPHQIFHLSPSASQQEIKARYYDLVRLHHPDSPMCQHISPSERHTRFQRISAAYAALRSPDSRGLYESSVDPFREELARRRRAQMRREAEMARHPRSAGMAGAGGEEWAAGGDDRWKDRVMIMIGLVSLVVGLYPALIWQNMGAVDGRHRAAAKNLAQARRDAREHGQEQRLQIRKRVEENRRLAREAKERETELSEPGVGTQ</sequence>
<dbReference type="PROSITE" id="PS50076">
    <property type="entry name" value="DNAJ_2"/>
    <property type="match status" value="1"/>
</dbReference>
<reference evidence="5 6" key="1">
    <citation type="submission" date="2016-07" db="EMBL/GenBank/DDBJ databases">
        <title>Draft genome of the white-rot fungus Obba rivulosa 3A-2.</title>
        <authorList>
            <consortium name="DOE Joint Genome Institute"/>
            <person name="Miettinen O."/>
            <person name="Riley R."/>
            <person name="Acob R."/>
            <person name="Barry K."/>
            <person name="Cullen D."/>
            <person name="De Vries R."/>
            <person name="Hainaut M."/>
            <person name="Hatakka A."/>
            <person name="Henrissat B."/>
            <person name="Hilden K."/>
            <person name="Kuo R."/>
            <person name="Labutti K."/>
            <person name="Lipzen A."/>
            <person name="Makela M.R."/>
            <person name="Sandor L."/>
            <person name="Spatafora J.W."/>
            <person name="Grigoriev I.V."/>
            <person name="Hibbett D.S."/>
        </authorList>
    </citation>
    <scope>NUCLEOTIDE SEQUENCE [LARGE SCALE GENOMIC DNA]</scope>
    <source>
        <strain evidence="5 6">3A-2</strain>
    </source>
</reference>
<evidence type="ECO:0000256" key="3">
    <source>
        <dbReference type="SAM" id="Phobius"/>
    </source>
</evidence>
<dbReference type="PANTHER" id="PTHR43096">
    <property type="entry name" value="DNAJ HOMOLOG 1, MITOCHONDRIAL-RELATED"/>
    <property type="match status" value="1"/>
</dbReference>
<dbReference type="AlphaFoldDB" id="A0A8E2DG02"/>
<dbReference type="GO" id="GO:0051082">
    <property type="term" value="F:unfolded protein binding"/>
    <property type="evidence" value="ECO:0007669"/>
    <property type="project" value="TreeGrafter"/>
</dbReference>
<feature type="transmembrane region" description="Helical" evidence="3">
    <location>
        <begin position="143"/>
        <end position="162"/>
    </location>
</feature>
<evidence type="ECO:0000313" key="5">
    <source>
        <dbReference type="EMBL" id="OCH86545.1"/>
    </source>
</evidence>
<accession>A0A8E2DG02</accession>
<evidence type="ECO:0000256" key="1">
    <source>
        <dbReference type="ARBA" id="ARBA00023186"/>
    </source>
</evidence>
<keyword evidence="6" id="KW-1185">Reference proteome</keyword>
<dbReference type="EMBL" id="KV722523">
    <property type="protein sequence ID" value="OCH86545.1"/>
    <property type="molecule type" value="Genomic_DNA"/>
</dbReference>
<dbReference type="InterPro" id="IPR036869">
    <property type="entry name" value="J_dom_sf"/>
</dbReference>
<dbReference type="GO" id="GO:0005737">
    <property type="term" value="C:cytoplasm"/>
    <property type="evidence" value="ECO:0007669"/>
    <property type="project" value="TreeGrafter"/>
</dbReference>
<dbReference type="GO" id="GO:0042026">
    <property type="term" value="P:protein refolding"/>
    <property type="evidence" value="ECO:0007669"/>
    <property type="project" value="TreeGrafter"/>
</dbReference>
<keyword evidence="3" id="KW-0472">Membrane</keyword>
<feature type="compositionally biased region" description="Basic and acidic residues" evidence="2">
    <location>
        <begin position="206"/>
        <end position="217"/>
    </location>
</feature>
<keyword evidence="3" id="KW-0812">Transmembrane</keyword>
<evidence type="ECO:0000256" key="2">
    <source>
        <dbReference type="SAM" id="MobiDB-lite"/>
    </source>
</evidence>
<dbReference type="SMART" id="SM00271">
    <property type="entry name" value="DnaJ"/>
    <property type="match status" value="1"/>
</dbReference>
<organism evidence="5 6">
    <name type="scientific">Obba rivulosa</name>
    <dbReference type="NCBI Taxonomy" id="1052685"/>
    <lineage>
        <taxon>Eukaryota</taxon>
        <taxon>Fungi</taxon>
        <taxon>Dikarya</taxon>
        <taxon>Basidiomycota</taxon>
        <taxon>Agaricomycotina</taxon>
        <taxon>Agaricomycetes</taxon>
        <taxon>Polyporales</taxon>
        <taxon>Gelatoporiaceae</taxon>
        <taxon>Obba</taxon>
    </lineage>
</organism>
<dbReference type="InterPro" id="IPR001623">
    <property type="entry name" value="DnaJ_domain"/>
</dbReference>
<gene>
    <name evidence="5" type="ORF">OBBRIDRAFT_797094</name>
</gene>
<dbReference type="SUPFAM" id="SSF46565">
    <property type="entry name" value="Chaperone J-domain"/>
    <property type="match status" value="1"/>
</dbReference>
<feature type="region of interest" description="Disordered" evidence="2">
    <location>
        <begin position="206"/>
        <end position="226"/>
    </location>
</feature>
<proteinExistence type="predicted"/>
<dbReference type="OrthoDB" id="445556at2759"/>
<keyword evidence="1" id="KW-0143">Chaperone</keyword>
<dbReference type="Gene3D" id="1.10.287.110">
    <property type="entry name" value="DnaJ domain"/>
    <property type="match status" value="1"/>
</dbReference>
<protein>
    <submittedName>
        <fullName evidence="5">DnaJ-domain-containing protein</fullName>
    </submittedName>
</protein>
<dbReference type="PRINTS" id="PR00625">
    <property type="entry name" value="JDOMAIN"/>
</dbReference>